<dbReference type="AlphaFoldDB" id="E8UAL4"/>
<dbReference type="SUPFAM" id="SSF50952">
    <property type="entry name" value="Soluble quinoprotein glucose dehydrogenase"/>
    <property type="match status" value="1"/>
</dbReference>
<dbReference type="EMBL" id="CP002454">
    <property type="protein sequence ID" value="ADV68103.1"/>
    <property type="molecule type" value="Genomic_DNA"/>
</dbReference>
<dbReference type="OrthoDB" id="9770043at2"/>
<dbReference type="InterPro" id="IPR011041">
    <property type="entry name" value="Quinoprot_gluc/sorb_DH_b-prop"/>
</dbReference>
<feature type="domain" description="Pyrroloquinoline quinone-dependent pyranose dehydrogenase beta-propeller" evidence="2">
    <location>
        <begin position="60"/>
        <end position="402"/>
    </location>
</feature>
<dbReference type="Gene3D" id="2.120.10.30">
    <property type="entry name" value="TolB, C-terminal domain"/>
    <property type="match status" value="1"/>
</dbReference>
<gene>
    <name evidence="3" type="ordered locus">Deima_2468</name>
</gene>
<organism evidence="3 4">
    <name type="scientific">Deinococcus maricopensis (strain DSM 21211 / LMG 22137 / NRRL B-23946 / LB-34)</name>
    <dbReference type="NCBI Taxonomy" id="709986"/>
    <lineage>
        <taxon>Bacteria</taxon>
        <taxon>Thermotogati</taxon>
        <taxon>Deinococcota</taxon>
        <taxon>Deinococci</taxon>
        <taxon>Deinococcales</taxon>
        <taxon>Deinococcaceae</taxon>
        <taxon>Deinococcus</taxon>
    </lineage>
</organism>
<dbReference type="Pfam" id="PF22807">
    <property type="entry name" value="TrAA12"/>
    <property type="match status" value="1"/>
</dbReference>
<keyword evidence="1" id="KW-0732">Signal</keyword>
<proteinExistence type="predicted"/>
<dbReference type="RefSeq" id="WP_013557608.1">
    <property type="nucleotide sequence ID" value="NC_014958.1"/>
</dbReference>
<evidence type="ECO:0000256" key="1">
    <source>
        <dbReference type="SAM" id="SignalP"/>
    </source>
</evidence>
<dbReference type="HOGENOM" id="CLU_024435_3_1_0"/>
<sequence precursor="true">MKHYLTLALACATLAGAQATPTVPQPSPLPPDQTPQTLNATINEPKALGFTPEQLARLRVPAGFTVKVFAKDVGNARMMQVMPDGTVYLTRRKQGDVMMLRDTDKDGAADVQQIVAQNLNFINGITARDGKLYLATDKRVWVADILPGGKLSVPRVFVDDLPDAGQHPNRTLAWGPDGFLYVTVGSTCNNCMETNPENATILRVAPDGKSREVYARGLRNTIGFGWHPTSRKLVGLDHGSDWRGDDQPPEEINVIERGVHYGWPYCFADQQPDLYGTADPPGNVPKEAFCKTTRGPALTYTAHAAPIGMVFYTGSMFGAEYRNDAFVAMRGSWNRTTPSGYNIVRIHFDANGTPVSTEDFVSGWAYQQDGRDVQFGRVAGVAQYTDGSLLIAEDQNGVIYRVVKP</sequence>
<evidence type="ECO:0000313" key="3">
    <source>
        <dbReference type="EMBL" id="ADV68103.1"/>
    </source>
</evidence>
<accession>E8UAL4</accession>
<dbReference type="PANTHER" id="PTHR19328">
    <property type="entry name" value="HEDGEHOG-INTERACTING PROTEIN"/>
    <property type="match status" value="1"/>
</dbReference>
<name>E8UAL4_DEIML</name>
<evidence type="ECO:0000259" key="2">
    <source>
        <dbReference type="Pfam" id="PF22807"/>
    </source>
</evidence>
<dbReference type="InterPro" id="IPR011042">
    <property type="entry name" value="6-blade_b-propeller_TolB-like"/>
</dbReference>
<dbReference type="KEGG" id="dmr:Deima_2468"/>
<feature type="chain" id="PRO_5003232371" evidence="1">
    <location>
        <begin position="20"/>
        <end position="405"/>
    </location>
</feature>
<evidence type="ECO:0000313" key="4">
    <source>
        <dbReference type="Proteomes" id="UP000008635"/>
    </source>
</evidence>
<keyword evidence="4" id="KW-1185">Reference proteome</keyword>
<reference evidence="4" key="2">
    <citation type="submission" date="2011-01" db="EMBL/GenBank/DDBJ databases">
        <title>The complete genome of Deinococcus maricopensis DSM 21211.</title>
        <authorList>
            <consortium name="US DOE Joint Genome Institute (JGI-PGF)"/>
            <person name="Lucas S."/>
            <person name="Copeland A."/>
            <person name="Lapidus A."/>
            <person name="Goodwin L."/>
            <person name="Pitluck S."/>
            <person name="Kyrpides N."/>
            <person name="Mavromatis K."/>
            <person name="Pagani I."/>
            <person name="Ivanova N."/>
            <person name="Ovchinnikova G."/>
            <person name="Zeytun A."/>
            <person name="Detter J.C."/>
            <person name="Han C."/>
            <person name="Land M."/>
            <person name="Hauser L."/>
            <person name="Markowitz V."/>
            <person name="Cheng J.-F."/>
            <person name="Hugenholtz P."/>
            <person name="Woyke T."/>
            <person name="Wu D."/>
            <person name="Pukall R."/>
            <person name="Gehrich-Schroeter G."/>
            <person name="Brambilla E."/>
            <person name="Klenk H.-P."/>
            <person name="Eisen J.A."/>
        </authorList>
    </citation>
    <scope>NUCLEOTIDE SEQUENCE [LARGE SCALE GENOMIC DNA]</scope>
    <source>
        <strain evidence="4">DSM 21211 / LMG 22137 / NRRL B-23946 / LB-34</strain>
    </source>
</reference>
<dbReference type="eggNOG" id="COG2133">
    <property type="taxonomic scope" value="Bacteria"/>
</dbReference>
<reference evidence="3 4" key="1">
    <citation type="journal article" date="2011" name="Stand. Genomic Sci.">
        <title>Complete genome sequence of Deinococcus maricopensis type strain (LB-34).</title>
        <authorList>
            <person name="Pukall R."/>
            <person name="Zeytun A."/>
            <person name="Lucas S."/>
            <person name="Lapidus A."/>
            <person name="Hammon N."/>
            <person name="Deshpande S."/>
            <person name="Nolan M."/>
            <person name="Cheng J.F."/>
            <person name="Pitluck S."/>
            <person name="Liolios K."/>
            <person name="Pagani I."/>
            <person name="Mikhailova N."/>
            <person name="Ivanova N."/>
            <person name="Mavromatis K."/>
            <person name="Pati A."/>
            <person name="Tapia R."/>
            <person name="Han C."/>
            <person name="Goodwin L."/>
            <person name="Chen A."/>
            <person name="Palaniappan K."/>
            <person name="Land M."/>
            <person name="Hauser L."/>
            <person name="Chang Y.J."/>
            <person name="Jeffries C.D."/>
            <person name="Brambilla E.M."/>
            <person name="Rohde M."/>
            <person name="Goker M."/>
            <person name="Detter J.C."/>
            <person name="Woyke T."/>
            <person name="Bristow J."/>
            <person name="Eisen J.A."/>
            <person name="Markowitz V."/>
            <person name="Hugenholtz P."/>
            <person name="Kyrpides N.C."/>
            <person name="Klenk H.P."/>
        </authorList>
    </citation>
    <scope>NUCLEOTIDE SEQUENCE [LARGE SCALE GENOMIC DNA]</scope>
    <source>
        <strain evidence="4">DSM 21211 / LMG 22137 / NRRL B-23946 / LB-34</strain>
    </source>
</reference>
<dbReference type="PANTHER" id="PTHR19328:SF53">
    <property type="entry name" value="MEMBRANE PROTEIN"/>
    <property type="match status" value="1"/>
</dbReference>
<dbReference type="STRING" id="709986.Deima_2468"/>
<dbReference type="Proteomes" id="UP000008635">
    <property type="component" value="Chromosome"/>
</dbReference>
<feature type="signal peptide" evidence="1">
    <location>
        <begin position="1"/>
        <end position="19"/>
    </location>
</feature>
<protein>
    <submittedName>
        <fullName evidence="3">Putative glucose/sorbosone dehydrogenase</fullName>
    </submittedName>
</protein>
<dbReference type="InterPro" id="IPR054539">
    <property type="entry name" value="Beta-prop_PDH"/>
</dbReference>